<feature type="transmembrane region" description="Helical" evidence="5">
    <location>
        <begin position="111"/>
        <end position="130"/>
    </location>
</feature>
<feature type="transmembrane region" description="Helical" evidence="5">
    <location>
        <begin position="239"/>
        <end position="256"/>
    </location>
</feature>
<evidence type="ECO:0000259" key="6">
    <source>
        <dbReference type="Pfam" id="PF04932"/>
    </source>
</evidence>
<keyword evidence="8" id="KW-1185">Reference proteome</keyword>
<keyword evidence="2 5" id="KW-0812">Transmembrane</keyword>
<feature type="transmembrane region" description="Helical" evidence="5">
    <location>
        <begin position="187"/>
        <end position="203"/>
    </location>
</feature>
<dbReference type="Pfam" id="PF04932">
    <property type="entry name" value="Wzy_C"/>
    <property type="match status" value="1"/>
</dbReference>
<feature type="transmembrane region" description="Helical" evidence="5">
    <location>
        <begin position="142"/>
        <end position="167"/>
    </location>
</feature>
<name>A0ABV0BAL5_9SPHN</name>
<organism evidence="7 8">
    <name type="scientific">Sphingomonas rustica</name>
    <dbReference type="NCBI Taxonomy" id="3103142"/>
    <lineage>
        <taxon>Bacteria</taxon>
        <taxon>Pseudomonadati</taxon>
        <taxon>Pseudomonadota</taxon>
        <taxon>Alphaproteobacteria</taxon>
        <taxon>Sphingomonadales</taxon>
        <taxon>Sphingomonadaceae</taxon>
        <taxon>Sphingomonas</taxon>
    </lineage>
</organism>
<dbReference type="PANTHER" id="PTHR37422">
    <property type="entry name" value="TEICHURONIC ACID BIOSYNTHESIS PROTEIN TUAE"/>
    <property type="match status" value="1"/>
</dbReference>
<evidence type="ECO:0000256" key="4">
    <source>
        <dbReference type="ARBA" id="ARBA00023136"/>
    </source>
</evidence>
<keyword evidence="7" id="KW-0436">Ligase</keyword>
<protein>
    <submittedName>
        <fullName evidence="7">O-antigen ligase family protein</fullName>
    </submittedName>
</protein>
<feature type="transmembrane region" description="Helical" evidence="5">
    <location>
        <begin position="59"/>
        <end position="82"/>
    </location>
</feature>
<comment type="caution">
    <text evidence="7">The sequence shown here is derived from an EMBL/GenBank/DDBJ whole genome shotgun (WGS) entry which is preliminary data.</text>
</comment>
<keyword evidence="3 5" id="KW-1133">Transmembrane helix</keyword>
<comment type="subcellular location">
    <subcellularLocation>
        <location evidence="1">Membrane</location>
        <topology evidence="1">Multi-pass membrane protein</topology>
    </subcellularLocation>
</comment>
<feature type="transmembrane region" description="Helical" evidence="5">
    <location>
        <begin position="215"/>
        <end position="233"/>
    </location>
</feature>
<accession>A0ABV0BAL5</accession>
<keyword evidence="4 5" id="KW-0472">Membrane</keyword>
<evidence type="ECO:0000313" key="8">
    <source>
        <dbReference type="Proteomes" id="UP001427805"/>
    </source>
</evidence>
<reference evidence="7 8" key="1">
    <citation type="submission" date="2024-05" db="EMBL/GenBank/DDBJ databases">
        <title>Sphingomonas sp. HF-S3 16S ribosomal RNA gene Genome sequencing and assembly.</title>
        <authorList>
            <person name="Lee H."/>
        </authorList>
    </citation>
    <scope>NUCLEOTIDE SEQUENCE [LARGE SCALE GENOMIC DNA]</scope>
    <source>
        <strain evidence="7 8">HF-S3</strain>
    </source>
</reference>
<dbReference type="RefSeq" id="WP_346246624.1">
    <property type="nucleotide sequence ID" value="NZ_JBDIZK010000005.1"/>
</dbReference>
<dbReference type="PANTHER" id="PTHR37422:SF23">
    <property type="entry name" value="TEICHURONIC ACID BIOSYNTHESIS PROTEIN TUAE"/>
    <property type="match status" value="1"/>
</dbReference>
<evidence type="ECO:0000256" key="1">
    <source>
        <dbReference type="ARBA" id="ARBA00004141"/>
    </source>
</evidence>
<feature type="transmembrane region" description="Helical" evidence="5">
    <location>
        <begin position="29"/>
        <end position="47"/>
    </location>
</feature>
<dbReference type="InterPro" id="IPR051533">
    <property type="entry name" value="WaaL-like"/>
</dbReference>
<feature type="transmembrane region" description="Helical" evidence="5">
    <location>
        <begin position="398"/>
        <end position="419"/>
    </location>
</feature>
<dbReference type="GO" id="GO:0016874">
    <property type="term" value="F:ligase activity"/>
    <property type="evidence" value="ECO:0007669"/>
    <property type="project" value="UniProtKB-KW"/>
</dbReference>
<evidence type="ECO:0000256" key="2">
    <source>
        <dbReference type="ARBA" id="ARBA00022692"/>
    </source>
</evidence>
<feature type="transmembrane region" description="Helical" evidence="5">
    <location>
        <begin position="363"/>
        <end position="386"/>
    </location>
</feature>
<sequence>MAFLVFIGFLALVFLMGGGSRDDIASLPILRPACALIAAYAVTIAMPGQIARIRVPLMLIALLALWMLIQLLPLPVALWSALPGRAAIAATDQLLGLGDVWRPISLSPSKTMNALGSLIVPVAALLLYAVQDDQARRRIPLILVAIAAVSAAVGIAQIGTGGAGALYLYAKTNLGTPVGLFSNRNHHAAFEATILVLVGWYFADRRLRAERDKGAVGPLLIGAALVLAVFVTLFSGSRAGLLIGLLSAGAAAALWFATPSGDRRESHHGPITGWRVWLPSAAAVVIALGVVGYLATQSTSFDRLVQLSAGDELRVQIFPQISAMANDHWLFGTGFGAFEHAYRQYEASDWLRSTYVNNAHDDWAQWVIEGGLPAILIFFGFMVWLVRRLIAVWREREARPGTVLLVATATLVLGLLLVASVFDYPLRVPSLMVYAVLLVALVADPPLPLAARSRSSSRRGRN</sequence>
<evidence type="ECO:0000313" key="7">
    <source>
        <dbReference type="EMBL" id="MEN3747626.1"/>
    </source>
</evidence>
<feature type="transmembrane region" description="Helical" evidence="5">
    <location>
        <begin position="276"/>
        <end position="295"/>
    </location>
</feature>
<proteinExistence type="predicted"/>
<dbReference type="Proteomes" id="UP001427805">
    <property type="component" value="Unassembled WGS sequence"/>
</dbReference>
<dbReference type="EMBL" id="JBDIZK010000005">
    <property type="protein sequence ID" value="MEN3747626.1"/>
    <property type="molecule type" value="Genomic_DNA"/>
</dbReference>
<feature type="domain" description="O-antigen ligase-related" evidence="6">
    <location>
        <begin position="223"/>
        <end position="379"/>
    </location>
</feature>
<evidence type="ECO:0000256" key="5">
    <source>
        <dbReference type="SAM" id="Phobius"/>
    </source>
</evidence>
<feature type="transmembrane region" description="Helical" evidence="5">
    <location>
        <begin position="431"/>
        <end position="451"/>
    </location>
</feature>
<dbReference type="InterPro" id="IPR007016">
    <property type="entry name" value="O-antigen_ligase-rel_domated"/>
</dbReference>
<gene>
    <name evidence="7" type="ORF">TPR58_10635</name>
</gene>
<evidence type="ECO:0000256" key="3">
    <source>
        <dbReference type="ARBA" id="ARBA00022989"/>
    </source>
</evidence>